<evidence type="ECO:0000313" key="2">
    <source>
        <dbReference type="Proteomes" id="UP000466694"/>
    </source>
</evidence>
<proteinExistence type="predicted"/>
<dbReference type="Proteomes" id="UP000466694">
    <property type="component" value="Unassembled WGS sequence"/>
</dbReference>
<dbReference type="EMBL" id="WISZ01000055">
    <property type="protein sequence ID" value="MQX07627.1"/>
    <property type="molecule type" value="Genomic_DNA"/>
</dbReference>
<evidence type="ECO:0000313" key="1">
    <source>
        <dbReference type="EMBL" id="MQX07627.1"/>
    </source>
</evidence>
<comment type="caution">
    <text evidence="1">The sequence shown here is derived from an EMBL/GenBank/DDBJ whole genome shotgun (WGS) entry which is preliminary data.</text>
</comment>
<protein>
    <submittedName>
        <fullName evidence="1">Uncharacterized protein</fullName>
    </submittedName>
</protein>
<accession>A0A844A545</accession>
<dbReference type="AlphaFoldDB" id="A0A844A545"/>
<dbReference type="RefSeq" id="WP_153451330.1">
    <property type="nucleotide sequence ID" value="NZ_BJNI01000166.1"/>
</dbReference>
<sequence length="80" mass="8890">MHDLEFSNAKMPWFANGCGPLLEPDVKTASTRVRADNLANAARKGWNNASLSIVSGLKRKFEELRLQLIVGRHRTQLADG</sequence>
<name>A0A844A545_RHIFR</name>
<reference evidence="1 2" key="1">
    <citation type="journal article" date="2013" name="Genome Biol.">
        <title>Comparative genomics of the core and accessory genomes of 48 Sinorhizobium strains comprising five genospecies.</title>
        <authorList>
            <person name="Sugawara M."/>
            <person name="Epstein B."/>
            <person name="Badgley B.D."/>
            <person name="Unno T."/>
            <person name="Xu L."/>
            <person name="Reese J."/>
            <person name="Gyaneshwar P."/>
            <person name="Denny R."/>
            <person name="Mudge J."/>
            <person name="Bharti A.K."/>
            <person name="Farmer A.D."/>
            <person name="May G.D."/>
            <person name="Woodward J.E."/>
            <person name="Medigue C."/>
            <person name="Vallenet D."/>
            <person name="Lajus A."/>
            <person name="Rouy Z."/>
            <person name="Martinez-Vaz B."/>
            <person name="Tiffin P."/>
            <person name="Young N.D."/>
            <person name="Sadowsky M.J."/>
        </authorList>
    </citation>
    <scope>NUCLEOTIDE SEQUENCE [LARGE SCALE GENOMIC DNA]</scope>
    <source>
        <strain evidence="1 2">USDA205</strain>
    </source>
</reference>
<gene>
    <name evidence="1" type="ORF">GHK48_04705</name>
</gene>
<organism evidence="1 2">
    <name type="scientific">Rhizobium fredii</name>
    <name type="common">Sinorhizobium fredii</name>
    <dbReference type="NCBI Taxonomy" id="380"/>
    <lineage>
        <taxon>Bacteria</taxon>
        <taxon>Pseudomonadati</taxon>
        <taxon>Pseudomonadota</taxon>
        <taxon>Alphaproteobacteria</taxon>
        <taxon>Hyphomicrobiales</taxon>
        <taxon>Rhizobiaceae</taxon>
        <taxon>Sinorhizobium/Ensifer group</taxon>
        <taxon>Sinorhizobium</taxon>
    </lineage>
</organism>